<dbReference type="Proteomes" id="UP000559626">
    <property type="component" value="Unassembled WGS sequence"/>
</dbReference>
<feature type="compositionally biased region" description="Basic and acidic residues" evidence="1">
    <location>
        <begin position="1"/>
        <end position="17"/>
    </location>
</feature>
<comment type="caution">
    <text evidence="3">The sequence shown here is derived from an EMBL/GenBank/DDBJ whole genome shotgun (WGS) entry which is preliminary data.</text>
</comment>
<keyword evidence="2" id="KW-0472">Membrane</keyword>
<evidence type="ECO:0000313" key="3">
    <source>
        <dbReference type="EMBL" id="NML64989.1"/>
    </source>
</evidence>
<feature type="transmembrane region" description="Helical" evidence="2">
    <location>
        <begin position="35"/>
        <end position="52"/>
    </location>
</feature>
<evidence type="ECO:0000256" key="1">
    <source>
        <dbReference type="SAM" id="MobiDB-lite"/>
    </source>
</evidence>
<keyword evidence="2" id="KW-0812">Transmembrane</keyword>
<accession>A0A7Y0ACW1</accession>
<keyword evidence="4" id="KW-1185">Reference proteome</keyword>
<dbReference type="AlphaFoldDB" id="A0A7Y0ACW1"/>
<evidence type="ECO:0000313" key="4">
    <source>
        <dbReference type="Proteomes" id="UP000559626"/>
    </source>
</evidence>
<dbReference type="RefSeq" id="WP_169530251.1">
    <property type="nucleotide sequence ID" value="NZ_JABBGH010000001.1"/>
</dbReference>
<proteinExistence type="predicted"/>
<dbReference type="EMBL" id="JABBGH010000001">
    <property type="protein sequence ID" value="NML64989.1"/>
    <property type="molecule type" value="Genomic_DNA"/>
</dbReference>
<evidence type="ECO:0000256" key="2">
    <source>
        <dbReference type="SAM" id="Phobius"/>
    </source>
</evidence>
<organism evidence="3 4">
    <name type="scientific">Hymenobacter polaris</name>
    <dbReference type="NCBI Taxonomy" id="2682546"/>
    <lineage>
        <taxon>Bacteria</taxon>
        <taxon>Pseudomonadati</taxon>
        <taxon>Bacteroidota</taxon>
        <taxon>Cytophagia</taxon>
        <taxon>Cytophagales</taxon>
        <taxon>Hymenobacteraceae</taxon>
        <taxon>Hymenobacter</taxon>
    </lineage>
</organism>
<keyword evidence="2" id="KW-1133">Transmembrane helix</keyword>
<protein>
    <submittedName>
        <fullName evidence="3">Uncharacterized protein</fullName>
    </submittedName>
</protein>
<feature type="region of interest" description="Disordered" evidence="1">
    <location>
        <begin position="1"/>
        <end position="29"/>
    </location>
</feature>
<sequence length="145" mass="15785">MLSDSSGDKRLVTRTLDDTEGASATPLPPRTQTRTVLALLLLVALGAVGYGLRDHHRDDALLSSPRAGDIYTVHAGRSGTYSLLKVLRAGGNGVELVANEYQTTDSKPIAVLNQAARYSQEPFVITRLDLQIMRRRGELTDVDRP</sequence>
<gene>
    <name evidence="3" type="ORF">HHL22_07195</name>
</gene>
<reference evidence="3 4" key="1">
    <citation type="submission" date="2020-04" db="EMBL/GenBank/DDBJ databases">
        <title>Hymenobacter polaris sp. nov., isolated from Arctic soil.</title>
        <authorList>
            <person name="Dahal R.H."/>
        </authorList>
    </citation>
    <scope>NUCLEOTIDE SEQUENCE [LARGE SCALE GENOMIC DNA]</scope>
    <source>
        <strain evidence="3 4">RP-2-7</strain>
    </source>
</reference>
<name>A0A7Y0ACW1_9BACT</name>